<dbReference type="EMBL" id="JADCSA010000007">
    <property type="protein sequence ID" value="MBE7324759.1"/>
    <property type="molecule type" value="Genomic_DNA"/>
</dbReference>
<feature type="domain" description="ChsH2 rubredoxin-like zinc ribbon" evidence="2">
    <location>
        <begin position="22"/>
        <end position="55"/>
    </location>
</feature>
<accession>A0ABR9RT51</accession>
<evidence type="ECO:0000313" key="3">
    <source>
        <dbReference type="EMBL" id="MBE7324759.1"/>
    </source>
</evidence>
<dbReference type="SUPFAM" id="SSF50249">
    <property type="entry name" value="Nucleic acid-binding proteins"/>
    <property type="match status" value="1"/>
</dbReference>
<evidence type="ECO:0000313" key="4">
    <source>
        <dbReference type="Proteomes" id="UP000756387"/>
    </source>
</evidence>
<organism evidence="3 4">
    <name type="scientific">Nocardioides malaquae</name>
    <dbReference type="NCBI Taxonomy" id="2773426"/>
    <lineage>
        <taxon>Bacteria</taxon>
        <taxon>Bacillati</taxon>
        <taxon>Actinomycetota</taxon>
        <taxon>Actinomycetes</taxon>
        <taxon>Propionibacteriales</taxon>
        <taxon>Nocardioidaceae</taxon>
        <taxon>Nocardioides</taxon>
    </lineage>
</organism>
<dbReference type="PANTHER" id="PTHR34075:SF5">
    <property type="entry name" value="BLR3430 PROTEIN"/>
    <property type="match status" value="1"/>
</dbReference>
<name>A0ABR9RT51_9ACTN</name>
<dbReference type="InterPro" id="IPR012340">
    <property type="entry name" value="NA-bd_OB-fold"/>
</dbReference>
<dbReference type="Proteomes" id="UP000756387">
    <property type="component" value="Unassembled WGS sequence"/>
</dbReference>
<gene>
    <name evidence="3" type="ORF">IEQ44_08840</name>
</gene>
<feature type="domain" description="ChsH2 C-terminal OB-fold" evidence="1">
    <location>
        <begin position="58"/>
        <end position="131"/>
    </location>
</feature>
<sequence>MTTKYDRPLPRFYANGAREFYDAAKKHELRIQQCSDCKKFRFPPQLMCPACRSTESQWTQVSGRGTIHTFTVVRGYEPRSVPMFSWPADQYPIVVVIVELEDAGRAHIVSNMVDCDPDELEIGMPVEVVFDDVTDEVTLPKFRLVGSGAGEES</sequence>
<evidence type="ECO:0000259" key="1">
    <source>
        <dbReference type="Pfam" id="PF01796"/>
    </source>
</evidence>
<keyword evidence="4" id="KW-1185">Reference proteome</keyword>
<dbReference type="InterPro" id="IPR002878">
    <property type="entry name" value="ChsH2_C"/>
</dbReference>
<comment type="caution">
    <text evidence="3">The sequence shown here is derived from an EMBL/GenBank/DDBJ whole genome shotgun (WGS) entry which is preliminary data.</text>
</comment>
<dbReference type="RefSeq" id="WP_193638094.1">
    <property type="nucleotide sequence ID" value="NZ_JADCSA010000007.1"/>
</dbReference>
<protein>
    <submittedName>
        <fullName evidence="3">Zn-ribbon domain-containing OB-fold protein</fullName>
    </submittedName>
</protein>
<dbReference type="PANTHER" id="PTHR34075">
    <property type="entry name" value="BLR3430 PROTEIN"/>
    <property type="match status" value="1"/>
</dbReference>
<dbReference type="Pfam" id="PF12172">
    <property type="entry name" value="zf-ChsH2"/>
    <property type="match status" value="1"/>
</dbReference>
<evidence type="ECO:0000259" key="2">
    <source>
        <dbReference type="Pfam" id="PF12172"/>
    </source>
</evidence>
<reference evidence="3 4" key="1">
    <citation type="submission" date="2020-10" db="EMBL/GenBank/DDBJ databases">
        <title>Nocardioides sp. isolated from sludge.</title>
        <authorList>
            <person name="Zhang X."/>
        </authorList>
    </citation>
    <scope>NUCLEOTIDE SEQUENCE [LARGE SCALE GENOMIC DNA]</scope>
    <source>
        <strain evidence="3 4">Y6</strain>
    </source>
</reference>
<proteinExistence type="predicted"/>
<dbReference type="Gene3D" id="6.10.30.10">
    <property type="match status" value="1"/>
</dbReference>
<dbReference type="Pfam" id="PF01796">
    <property type="entry name" value="OB_ChsH2_C"/>
    <property type="match status" value="1"/>
</dbReference>
<dbReference type="InterPro" id="IPR052513">
    <property type="entry name" value="Thioester_dehydratase-like"/>
</dbReference>
<dbReference type="InterPro" id="IPR022002">
    <property type="entry name" value="ChsH2_Znr"/>
</dbReference>